<proteinExistence type="predicted"/>
<dbReference type="SMART" id="SM00382">
    <property type="entry name" value="AAA"/>
    <property type="match status" value="1"/>
</dbReference>
<dbReference type="Pfam" id="PF13335">
    <property type="entry name" value="Mg_chelatase_C"/>
    <property type="match status" value="1"/>
</dbReference>
<dbReference type="Gene3D" id="3.40.50.300">
    <property type="entry name" value="P-loop containing nucleotide triphosphate hydrolases"/>
    <property type="match status" value="2"/>
</dbReference>
<dbReference type="InterPro" id="IPR027417">
    <property type="entry name" value="P-loop_NTPase"/>
</dbReference>
<gene>
    <name evidence="5" type="ORF">UY01_C0003G0023</name>
</gene>
<dbReference type="InterPro" id="IPR045006">
    <property type="entry name" value="CHLI-like"/>
</dbReference>
<protein>
    <submittedName>
        <fullName evidence="5">Mg chelatase, subunit ChlI</fullName>
    </submittedName>
</protein>
<keyword evidence="1" id="KW-0547">Nucleotide-binding</keyword>
<dbReference type="InterPro" id="IPR000523">
    <property type="entry name" value="Mg_chelatse_chII-like_cat_dom"/>
</dbReference>
<accession>A0A0G1W0K8</accession>
<evidence type="ECO:0000256" key="3">
    <source>
        <dbReference type="SAM" id="MobiDB-lite"/>
    </source>
</evidence>
<feature type="domain" description="AAA+ ATPase" evidence="4">
    <location>
        <begin position="238"/>
        <end position="433"/>
    </location>
</feature>
<feature type="region of interest" description="Disordered" evidence="3">
    <location>
        <begin position="174"/>
        <end position="204"/>
    </location>
</feature>
<dbReference type="PANTHER" id="PTHR32039:SF7">
    <property type="entry name" value="COMPETENCE PROTEIN COMM"/>
    <property type="match status" value="1"/>
</dbReference>
<reference evidence="5 6" key="1">
    <citation type="journal article" date="2015" name="Nature">
        <title>rRNA introns, odd ribosomes, and small enigmatic genomes across a large radiation of phyla.</title>
        <authorList>
            <person name="Brown C.T."/>
            <person name="Hug L.A."/>
            <person name="Thomas B.C."/>
            <person name="Sharon I."/>
            <person name="Castelle C.J."/>
            <person name="Singh A."/>
            <person name="Wilkins M.J."/>
            <person name="Williams K.H."/>
            <person name="Banfield J.F."/>
        </authorList>
    </citation>
    <scope>NUCLEOTIDE SEQUENCE [LARGE SCALE GENOMIC DNA]</scope>
</reference>
<comment type="caution">
    <text evidence="5">The sequence shown here is derived from an EMBL/GenBank/DDBJ whole genome shotgun (WGS) entry which is preliminary data.</text>
</comment>
<dbReference type="Pfam" id="PF13541">
    <property type="entry name" value="ChlI"/>
    <property type="match status" value="1"/>
</dbReference>
<evidence type="ECO:0000313" key="5">
    <source>
        <dbReference type="EMBL" id="KKU75840.1"/>
    </source>
</evidence>
<sequence>MSFAKVYSAQVNLLSGAIVTIEVDLSRGLHSFAVVGLPDKAVDESKDRVSGAIKNSGFQSPKAKNQKIIVSLSPADLKKEGPFFDLGIALAYMKAAGDIKFDAEKKIFLGELGLDGTLRRIRGALPLTQEAARAGFEEIYLPRENAEEAALVEGVKIFGAGSLREVVEHVDETKPARNAAHSVAGGKPAGQKEDKKAKKISQHPPTKIIFPKEAKSSDFADIRGQEGAKRGLEIAAAGGHNIAMYGPPGTGKTMLARAFSQILPELGIPEVLEITGIHSVAGAAQGALVSSAPFRAPHHTSSYVSIIGGGTYPKPGEVTLAHRGVLFLIIGGGSYPKPGEVTLAHRGVLFLDEFPEFEKRVIESLRQPLEDNIVSISRAKGTAVFPSNFILVAAMNPCPCGNSGNKQKVCICKPSDLARYKRKLSGPIIDRIDLWVSVGNVDYKKLGGEGTGEKSGSIKERVDRARQVQAERFKKSGKGLATNSEMSVRDLGHLVKLPKDVRELLDDSAERLALSARAYHRVIKIARTIADLENSENVGANHILEAIQYRPKVNT</sequence>
<dbReference type="InterPro" id="IPR020568">
    <property type="entry name" value="Ribosomal_Su5_D2-typ_SF"/>
</dbReference>
<dbReference type="EMBL" id="LCOJ01000003">
    <property type="protein sequence ID" value="KKU75840.1"/>
    <property type="molecule type" value="Genomic_DNA"/>
</dbReference>
<dbReference type="Gene3D" id="3.30.230.10">
    <property type="match status" value="1"/>
</dbReference>
<dbReference type="PATRIC" id="fig|1618749.3.peg.97"/>
<dbReference type="SUPFAM" id="SSF54211">
    <property type="entry name" value="Ribosomal protein S5 domain 2-like"/>
    <property type="match status" value="1"/>
</dbReference>
<dbReference type="Pfam" id="PF01078">
    <property type="entry name" value="Mg_chelatase"/>
    <property type="match status" value="2"/>
</dbReference>
<evidence type="ECO:0000259" key="4">
    <source>
        <dbReference type="SMART" id="SM00382"/>
    </source>
</evidence>
<dbReference type="InterPro" id="IPR025158">
    <property type="entry name" value="Mg_chelat-rel_C"/>
</dbReference>
<dbReference type="Proteomes" id="UP000034879">
    <property type="component" value="Unassembled WGS sequence"/>
</dbReference>
<dbReference type="GO" id="GO:0005524">
    <property type="term" value="F:ATP binding"/>
    <property type="evidence" value="ECO:0007669"/>
    <property type="project" value="UniProtKB-KW"/>
</dbReference>
<dbReference type="InterPro" id="IPR001208">
    <property type="entry name" value="MCM_dom"/>
</dbReference>
<evidence type="ECO:0000256" key="1">
    <source>
        <dbReference type="ARBA" id="ARBA00022741"/>
    </source>
</evidence>
<evidence type="ECO:0000313" key="6">
    <source>
        <dbReference type="Proteomes" id="UP000034879"/>
    </source>
</evidence>
<organism evidence="5 6">
    <name type="scientific">Candidatus Nomurabacteria bacterium GW2011_GWB1_47_6</name>
    <dbReference type="NCBI Taxonomy" id="1618749"/>
    <lineage>
        <taxon>Bacteria</taxon>
        <taxon>Candidatus Nomuraibacteriota</taxon>
    </lineage>
</organism>
<dbReference type="PANTHER" id="PTHR32039">
    <property type="entry name" value="MAGNESIUM-CHELATASE SUBUNIT CHLI"/>
    <property type="match status" value="1"/>
</dbReference>
<keyword evidence="2" id="KW-0067">ATP-binding</keyword>
<dbReference type="SUPFAM" id="SSF52540">
    <property type="entry name" value="P-loop containing nucleoside triphosphate hydrolases"/>
    <property type="match status" value="1"/>
</dbReference>
<dbReference type="GO" id="GO:0003677">
    <property type="term" value="F:DNA binding"/>
    <property type="evidence" value="ECO:0007669"/>
    <property type="project" value="InterPro"/>
</dbReference>
<dbReference type="PRINTS" id="PR01657">
    <property type="entry name" value="MCMFAMILY"/>
</dbReference>
<dbReference type="AlphaFoldDB" id="A0A0G1W0K8"/>
<name>A0A0G1W0K8_9BACT</name>
<dbReference type="InterPro" id="IPR003593">
    <property type="entry name" value="AAA+_ATPase"/>
</dbReference>
<evidence type="ECO:0000256" key="2">
    <source>
        <dbReference type="ARBA" id="ARBA00022840"/>
    </source>
</evidence>
<dbReference type="InterPro" id="IPR014721">
    <property type="entry name" value="Ribsml_uS5_D2-typ_fold_subgr"/>
</dbReference>